<dbReference type="InterPro" id="IPR007184">
    <property type="entry name" value="Mannoside_phosphorylase"/>
</dbReference>
<keyword evidence="5" id="KW-1185">Reference proteome</keyword>
<accession>A0A0S6W0C9</accession>
<evidence type="ECO:0000256" key="1">
    <source>
        <dbReference type="ARBA" id="ARBA00022676"/>
    </source>
</evidence>
<dbReference type="GO" id="GO:0016757">
    <property type="term" value="F:glycosyltransferase activity"/>
    <property type="evidence" value="ECO:0007669"/>
    <property type="project" value="UniProtKB-KW"/>
</dbReference>
<name>A0A0S6W0C9_9BACT</name>
<evidence type="ECO:0000313" key="5">
    <source>
        <dbReference type="Proteomes" id="UP000030700"/>
    </source>
</evidence>
<dbReference type="CDD" id="cd18615">
    <property type="entry name" value="GH130"/>
    <property type="match status" value="1"/>
</dbReference>
<keyword evidence="4" id="KW-0326">Glycosidase</keyword>
<keyword evidence="2" id="KW-0808">Transferase</keyword>
<evidence type="ECO:0000256" key="2">
    <source>
        <dbReference type="ARBA" id="ARBA00022679"/>
    </source>
</evidence>
<dbReference type="AlphaFoldDB" id="A0A0S6W0C9"/>
<dbReference type="SUPFAM" id="SSF75005">
    <property type="entry name" value="Arabinanase/levansucrase/invertase"/>
    <property type="match status" value="1"/>
</dbReference>
<dbReference type="Pfam" id="PF04041">
    <property type="entry name" value="Glyco_hydro_130"/>
    <property type="match status" value="1"/>
</dbReference>
<dbReference type="PANTHER" id="PTHR34106">
    <property type="entry name" value="GLYCOSIDASE"/>
    <property type="match status" value="1"/>
</dbReference>
<dbReference type="PIRSF" id="PIRSF016202">
    <property type="entry name" value="PH1107"/>
    <property type="match status" value="1"/>
</dbReference>
<dbReference type="GO" id="GO:0016798">
    <property type="term" value="F:hydrolase activity, acting on glycosyl bonds"/>
    <property type="evidence" value="ECO:0007669"/>
    <property type="project" value="UniProtKB-KW"/>
</dbReference>
<reference evidence="4" key="1">
    <citation type="journal article" date="2015" name="PeerJ">
        <title>First genomic representation of candidate bacterial phylum KSB3 points to enhanced environmental sensing as a trigger of wastewater bulking.</title>
        <authorList>
            <person name="Sekiguchi Y."/>
            <person name="Ohashi A."/>
            <person name="Parks D.H."/>
            <person name="Yamauchi T."/>
            <person name="Tyson G.W."/>
            <person name="Hugenholtz P."/>
        </authorList>
    </citation>
    <scope>NUCLEOTIDE SEQUENCE [LARGE SCALE GENOMIC DNA]</scope>
</reference>
<dbReference type="Gene3D" id="2.115.10.20">
    <property type="entry name" value="Glycosyl hydrolase domain, family 43"/>
    <property type="match status" value="1"/>
</dbReference>
<dbReference type="PANTHER" id="PTHR34106:SF5">
    <property type="entry name" value="GLYCOSIDASE"/>
    <property type="match status" value="1"/>
</dbReference>
<proteinExistence type="inferred from homology"/>
<dbReference type="EMBL" id="DF820459">
    <property type="protein sequence ID" value="GAK53024.1"/>
    <property type="molecule type" value="Genomic_DNA"/>
</dbReference>
<gene>
    <name evidence="4" type="ORF">U14_04283</name>
</gene>
<protein>
    <submittedName>
        <fullName evidence="4">Glycosidase PH1107-related</fullName>
    </submittedName>
</protein>
<dbReference type="Proteomes" id="UP000030700">
    <property type="component" value="Unassembled WGS sequence"/>
</dbReference>
<keyword evidence="1" id="KW-0328">Glycosyltransferase</keyword>
<sequence>MNTHYPELLRRHKLNPILTADDWPYPVHSVFNPGATLLPDGTTLLLCRAEDRRGHSHLCAARSANGLDGWQIDAEPTFMPEPEHFPEEAWGIEDPRITYIPELERYAVVYTAYTREGPGVALALTDDFRQFERYGLIMPPDDKDATLLPHRIGDYWALIHRPISDPSAHTGAHIWISYSADLRHWGSQKQMLKARRGGWWDANKIGLSPPPIETPQGWLMLYHGVRQNAAGCLYRVGLALFDLRTPEHCLQRGDEWIFGPEEPYERVGDVGYAVFPCGYTIAPDCDTIHLYYGAADTSICLATGSIRAMLAWLEQHNEQ</sequence>
<dbReference type="HOGENOM" id="CLU_046648_0_0_0"/>
<comment type="similarity">
    <text evidence="3">Belongs to the glycosyl hydrolase 130 family.</text>
</comment>
<dbReference type="STRING" id="1499966.U14_04283"/>
<evidence type="ECO:0000313" key="4">
    <source>
        <dbReference type="EMBL" id="GAK53024.1"/>
    </source>
</evidence>
<organism evidence="4">
    <name type="scientific">Candidatus Moduliflexus flocculans</name>
    <dbReference type="NCBI Taxonomy" id="1499966"/>
    <lineage>
        <taxon>Bacteria</taxon>
        <taxon>Candidatus Moduliflexota</taxon>
        <taxon>Candidatus Moduliflexia</taxon>
        <taxon>Candidatus Moduliflexales</taxon>
        <taxon>Candidatus Moduliflexaceae</taxon>
    </lineage>
</organism>
<keyword evidence="4" id="KW-0378">Hydrolase</keyword>
<dbReference type="InterPro" id="IPR023296">
    <property type="entry name" value="Glyco_hydro_beta-prop_sf"/>
</dbReference>
<evidence type="ECO:0000256" key="3">
    <source>
        <dbReference type="ARBA" id="ARBA00024356"/>
    </source>
</evidence>